<reference evidence="1 2" key="1">
    <citation type="submission" date="2015-07" db="EMBL/GenBank/DDBJ databases">
        <authorList>
            <consortium name="Pathogen Informatics"/>
        </authorList>
    </citation>
    <scope>NUCLEOTIDE SEQUENCE [LARGE SCALE GENOMIC DNA]</scope>
    <source>
        <strain evidence="1 2">A325</strain>
    </source>
</reference>
<accession>A0A655UVT4</accession>
<organism evidence="1 2">
    <name type="scientific">Vibrio cholerae</name>
    <dbReference type="NCBI Taxonomy" id="666"/>
    <lineage>
        <taxon>Bacteria</taxon>
        <taxon>Pseudomonadati</taxon>
        <taxon>Pseudomonadota</taxon>
        <taxon>Gammaproteobacteria</taxon>
        <taxon>Vibrionales</taxon>
        <taxon>Vibrionaceae</taxon>
        <taxon>Vibrio</taxon>
    </lineage>
</organism>
<proteinExistence type="predicted"/>
<dbReference type="Proteomes" id="UP000046067">
    <property type="component" value="Unassembled WGS sequence"/>
</dbReference>
<evidence type="ECO:0000313" key="1">
    <source>
        <dbReference type="EMBL" id="CSB56471.1"/>
    </source>
</evidence>
<name>A0A655UVT4_VIBCL</name>
<protein>
    <submittedName>
        <fullName evidence="1">Uncharacterized protein</fullName>
    </submittedName>
</protein>
<dbReference type="AlphaFoldDB" id="A0A655UVT4"/>
<sequence>MYGGNTVIDALGNNTKLIFTQHRNLCGEIALGNFFHHIFDGIEWLNHRTTDHNTQTYHNERHYEGGETHSEELLVNRVFNIVQQHA</sequence>
<gene>
    <name evidence="1" type="ORF">ERS013201_00302</name>
</gene>
<dbReference type="EMBL" id="CWQJ01000001">
    <property type="protein sequence ID" value="CSB56471.1"/>
    <property type="molecule type" value="Genomic_DNA"/>
</dbReference>
<evidence type="ECO:0000313" key="2">
    <source>
        <dbReference type="Proteomes" id="UP000046067"/>
    </source>
</evidence>